<dbReference type="AlphaFoldDB" id="A0A316TVS8"/>
<feature type="active site" description="Proton acceptor" evidence="1">
    <location>
        <position position="19"/>
    </location>
</feature>
<dbReference type="OrthoDB" id="6290225at2"/>
<dbReference type="RefSeq" id="WP_109645177.1">
    <property type="nucleotide sequence ID" value="NZ_QGGB01000003.1"/>
</dbReference>
<proteinExistence type="predicted"/>
<sequence>MNQRVYIRTDGSTDIGLGHLVRCMSLAHMLKNDFSIHFFALEIPDSLKNEITQNGWEVNVVEKELDFVNELTGDEIVVLDGYQFDSDCQKQIKGKECKLVCIDDFHQGHFYADLVINHAPGVIKDDYEGEPYTKYLLGPDYALLRPEFLGSNSRAENNSKGIKYIFVCFGGSDNKNLTSKILSWLPSKNYSVTAVLGNAYLHQDELNKVIKKREDLKVIVKKSLSAKEMKLELEHSDFAIVPASGILFEVISTKLPAMSGYYIDNQKRIYDGFKALGCIIDAINFSKEHFHKAMHSIDDKSLALIRENQNRAIDGMSMNRINEEFKNLASICL</sequence>
<keyword evidence="4" id="KW-1185">Reference proteome</keyword>
<keyword evidence="3" id="KW-0378">Hydrolase</keyword>
<organism evidence="3 4">
    <name type="scientific">Rhodohalobacter mucosus</name>
    <dbReference type="NCBI Taxonomy" id="2079485"/>
    <lineage>
        <taxon>Bacteria</taxon>
        <taxon>Pseudomonadati</taxon>
        <taxon>Balneolota</taxon>
        <taxon>Balneolia</taxon>
        <taxon>Balneolales</taxon>
        <taxon>Balneolaceae</taxon>
        <taxon>Rhodohalobacter</taxon>
    </lineage>
</organism>
<name>A0A316TVS8_9BACT</name>
<evidence type="ECO:0000256" key="2">
    <source>
        <dbReference type="PIRSR" id="PIRSR620023-2"/>
    </source>
</evidence>
<accession>A0A316TVS8</accession>
<comment type="caution">
    <text evidence="3">The sequence shown here is derived from an EMBL/GenBank/DDBJ whole genome shotgun (WGS) entry which is preliminary data.</text>
</comment>
<evidence type="ECO:0000256" key="1">
    <source>
        <dbReference type="PIRSR" id="PIRSR620023-1"/>
    </source>
</evidence>
<dbReference type="NCBIfam" id="TIGR03590">
    <property type="entry name" value="PseG"/>
    <property type="match status" value="1"/>
</dbReference>
<feature type="binding site" evidence="2">
    <location>
        <position position="145"/>
    </location>
    <ligand>
        <name>substrate</name>
    </ligand>
</feature>
<protein>
    <submittedName>
        <fullName evidence="3">UDP-2,4-diacetamido-2,4, 6-trideoxy-beta-L-altropyranose hydrolase</fullName>
    </submittedName>
</protein>
<dbReference type="GO" id="GO:0016787">
    <property type="term" value="F:hydrolase activity"/>
    <property type="evidence" value="ECO:0007669"/>
    <property type="project" value="UniProtKB-KW"/>
</dbReference>
<feature type="binding site" evidence="2">
    <location>
        <position position="249"/>
    </location>
    <ligand>
        <name>substrate</name>
    </ligand>
</feature>
<dbReference type="InterPro" id="IPR020023">
    <property type="entry name" value="PseG"/>
</dbReference>
<evidence type="ECO:0000313" key="3">
    <source>
        <dbReference type="EMBL" id="PWN07459.1"/>
    </source>
</evidence>
<evidence type="ECO:0000313" key="4">
    <source>
        <dbReference type="Proteomes" id="UP000245533"/>
    </source>
</evidence>
<dbReference type="EMBL" id="QGGB01000003">
    <property type="protein sequence ID" value="PWN07459.1"/>
    <property type="molecule type" value="Genomic_DNA"/>
</dbReference>
<dbReference type="Gene3D" id="3.40.50.11190">
    <property type="match status" value="1"/>
</dbReference>
<reference evidence="3 4" key="1">
    <citation type="submission" date="2018-05" db="EMBL/GenBank/DDBJ databases">
        <title>Rhodohalobacter halophilus gen. nov., sp. nov., a moderately halophilic member of the family Balneolaceae.</title>
        <authorList>
            <person name="Liu Z.-W."/>
        </authorList>
    </citation>
    <scope>NUCLEOTIDE SEQUENCE [LARGE SCALE GENOMIC DNA]</scope>
    <source>
        <strain evidence="3 4">8A47</strain>
    </source>
</reference>
<gene>
    <name evidence="3" type="primary">pseG</name>
    <name evidence="3" type="ORF">DDZ15_04135</name>
</gene>
<dbReference type="Proteomes" id="UP000245533">
    <property type="component" value="Unassembled WGS sequence"/>
</dbReference>
<dbReference type="Gene3D" id="3.40.50.2000">
    <property type="entry name" value="Glycogen Phosphorylase B"/>
    <property type="match status" value="1"/>
</dbReference>